<accession>A0ABR9QRD8</accession>
<gene>
    <name evidence="3" type="ORF">INF26_02105</name>
</gene>
<keyword evidence="2" id="KW-0472">Membrane</keyword>
<feature type="compositionally biased region" description="Basic and acidic residues" evidence="1">
    <location>
        <begin position="1"/>
        <end position="12"/>
    </location>
</feature>
<evidence type="ECO:0000313" key="4">
    <source>
        <dbReference type="Proteomes" id="UP001194273"/>
    </source>
</evidence>
<evidence type="ECO:0008006" key="5">
    <source>
        <dbReference type="Google" id="ProtNLM"/>
    </source>
</evidence>
<dbReference type="EMBL" id="JADCJZ010000001">
    <property type="protein sequence ID" value="MBE5023648.1"/>
    <property type="molecule type" value="Genomic_DNA"/>
</dbReference>
<keyword evidence="2" id="KW-0812">Transmembrane</keyword>
<reference evidence="3 4" key="1">
    <citation type="submission" date="2020-10" db="EMBL/GenBank/DDBJ databases">
        <title>ChiBAC.</title>
        <authorList>
            <person name="Zenner C."/>
            <person name="Hitch T.C.A."/>
            <person name="Clavel T."/>
        </authorList>
    </citation>
    <scope>NUCLEOTIDE SEQUENCE [LARGE SCALE GENOMIC DNA]</scope>
    <source>
        <strain evidence="3 4">DSM 107455</strain>
    </source>
</reference>
<name>A0ABR9QRD8_9ACTN</name>
<evidence type="ECO:0000256" key="2">
    <source>
        <dbReference type="SAM" id="Phobius"/>
    </source>
</evidence>
<sequence length="360" mass="37778">MTYNDHGGRPRQDSGSLRGPSRPHAQGGRPRVTPQGTYHGPRGTRSRAQGPHRSSGPGYPLRARSINFQSGRARRLTANRRLLILAAIALLVIILLVVGISSCVSSCSSGQGGETNPADARVAAGVPEELTSSFTTELNQGEKLAQIAANAGAYENQGLLELALSEPSAIDFVAAYPDAEKAAQPYEDTVEKGTVPQLVCWDGRWGNVDYAGGPLALTGSGPVALSMAHMALTGTADQTPDKIAQAVTEKELASGDSYLSGSFLTDSLGDLGLACSTYTSKEDNLTQVIKDGVYVLIETKADTLSASPHWVIVVGTNADGSLKVYDPTSPDVSAHPWDPATVASWGDTLYELSAAKADEE</sequence>
<feature type="region of interest" description="Disordered" evidence="1">
    <location>
        <begin position="1"/>
        <end position="63"/>
    </location>
</feature>
<protein>
    <recommendedName>
        <fullName evidence="5">Peptidase C39-like domain-containing protein</fullName>
    </recommendedName>
</protein>
<keyword evidence="2" id="KW-1133">Transmembrane helix</keyword>
<proteinExistence type="predicted"/>
<keyword evidence="4" id="KW-1185">Reference proteome</keyword>
<dbReference type="Proteomes" id="UP001194273">
    <property type="component" value="Unassembled WGS sequence"/>
</dbReference>
<evidence type="ECO:0000256" key="1">
    <source>
        <dbReference type="SAM" id="MobiDB-lite"/>
    </source>
</evidence>
<organism evidence="3 4">
    <name type="scientific">Thermophilibacter gallinarum</name>
    <dbReference type="NCBI Taxonomy" id="2779357"/>
    <lineage>
        <taxon>Bacteria</taxon>
        <taxon>Bacillati</taxon>
        <taxon>Actinomycetota</taxon>
        <taxon>Coriobacteriia</taxon>
        <taxon>Coriobacteriales</taxon>
        <taxon>Atopobiaceae</taxon>
        <taxon>Thermophilibacter</taxon>
    </lineage>
</organism>
<evidence type="ECO:0000313" key="3">
    <source>
        <dbReference type="EMBL" id="MBE5023648.1"/>
    </source>
</evidence>
<feature type="transmembrane region" description="Helical" evidence="2">
    <location>
        <begin position="82"/>
        <end position="101"/>
    </location>
</feature>
<comment type="caution">
    <text evidence="3">The sequence shown here is derived from an EMBL/GenBank/DDBJ whole genome shotgun (WGS) entry which is preliminary data.</text>
</comment>
<dbReference type="RefSeq" id="WP_193529075.1">
    <property type="nucleotide sequence ID" value="NZ_JADCJZ010000001.1"/>
</dbReference>